<dbReference type="EMBL" id="BPLR01009527">
    <property type="protein sequence ID" value="GIY32640.1"/>
    <property type="molecule type" value="Genomic_DNA"/>
</dbReference>
<keyword evidence="1" id="KW-0472">Membrane</keyword>
<keyword evidence="1" id="KW-0812">Transmembrane</keyword>
<gene>
    <name evidence="2" type="ORF">CEXT_249281</name>
</gene>
<dbReference type="Proteomes" id="UP001054945">
    <property type="component" value="Unassembled WGS sequence"/>
</dbReference>
<sequence>MAVRIDFSRFKARNSPLTLLLEGVSAVPNSPQCYLLLLKKSFGMLGRSGVCSLERKSNAILSSEASTVDNGGLCSKTFLWRLGDLTKCPKKTTATSSSGGGICGVCFILLFATILQSAWIVWREKGWLPPLHHPKRE</sequence>
<evidence type="ECO:0000313" key="3">
    <source>
        <dbReference type="Proteomes" id="UP001054945"/>
    </source>
</evidence>
<evidence type="ECO:0000313" key="2">
    <source>
        <dbReference type="EMBL" id="GIY32640.1"/>
    </source>
</evidence>
<accession>A0AAV4SEQ5</accession>
<feature type="transmembrane region" description="Helical" evidence="1">
    <location>
        <begin position="100"/>
        <end position="122"/>
    </location>
</feature>
<dbReference type="AlphaFoldDB" id="A0AAV4SEQ5"/>
<keyword evidence="1" id="KW-1133">Transmembrane helix</keyword>
<organism evidence="2 3">
    <name type="scientific">Caerostris extrusa</name>
    <name type="common">Bark spider</name>
    <name type="synonym">Caerostris bankana</name>
    <dbReference type="NCBI Taxonomy" id="172846"/>
    <lineage>
        <taxon>Eukaryota</taxon>
        <taxon>Metazoa</taxon>
        <taxon>Ecdysozoa</taxon>
        <taxon>Arthropoda</taxon>
        <taxon>Chelicerata</taxon>
        <taxon>Arachnida</taxon>
        <taxon>Araneae</taxon>
        <taxon>Araneomorphae</taxon>
        <taxon>Entelegynae</taxon>
        <taxon>Araneoidea</taxon>
        <taxon>Araneidae</taxon>
        <taxon>Caerostris</taxon>
    </lineage>
</organism>
<reference evidence="2 3" key="1">
    <citation type="submission" date="2021-06" db="EMBL/GenBank/DDBJ databases">
        <title>Caerostris extrusa draft genome.</title>
        <authorList>
            <person name="Kono N."/>
            <person name="Arakawa K."/>
        </authorList>
    </citation>
    <scope>NUCLEOTIDE SEQUENCE [LARGE SCALE GENOMIC DNA]</scope>
</reference>
<proteinExistence type="predicted"/>
<comment type="caution">
    <text evidence="2">The sequence shown here is derived from an EMBL/GenBank/DDBJ whole genome shotgun (WGS) entry which is preliminary data.</text>
</comment>
<name>A0AAV4SEQ5_CAEEX</name>
<evidence type="ECO:0000256" key="1">
    <source>
        <dbReference type="SAM" id="Phobius"/>
    </source>
</evidence>
<keyword evidence="3" id="KW-1185">Reference proteome</keyword>
<protein>
    <submittedName>
        <fullName evidence="2">Uncharacterized protein</fullName>
    </submittedName>
</protein>